<evidence type="ECO:0000313" key="2">
    <source>
        <dbReference type="EMBL" id="MCQ0972267.1"/>
    </source>
</evidence>
<reference evidence="2 3" key="1">
    <citation type="submission" date="2022-03" db="EMBL/GenBank/DDBJ databases">
        <authorList>
            <person name="He Y."/>
        </authorList>
    </citation>
    <scope>NUCLEOTIDE SEQUENCE [LARGE SCALE GENOMIC DNA]</scope>
    <source>
        <strain evidence="2 3">TK19116</strain>
    </source>
</reference>
<dbReference type="Proteomes" id="UP001203945">
    <property type="component" value="Unassembled WGS sequence"/>
</dbReference>
<dbReference type="Pfam" id="PF13452">
    <property type="entry name" value="FAS1_DH_region"/>
    <property type="match status" value="1"/>
</dbReference>
<evidence type="ECO:0000313" key="3">
    <source>
        <dbReference type="Proteomes" id="UP001203945"/>
    </source>
</evidence>
<keyword evidence="3" id="KW-1185">Reference proteome</keyword>
<name>A0ABT1MV89_9RHOB</name>
<protein>
    <submittedName>
        <fullName evidence="2">MaoC family dehydratase N-terminal domain-containing protein</fullName>
    </submittedName>
</protein>
<dbReference type="RefSeq" id="WP_255331244.1">
    <property type="nucleotide sequence ID" value="NZ_JAKZEU010000015.1"/>
</dbReference>
<feature type="domain" description="FAS1-like dehydratase" evidence="1">
    <location>
        <begin position="91"/>
        <end position="145"/>
    </location>
</feature>
<dbReference type="EMBL" id="JAKZEU010000015">
    <property type="protein sequence ID" value="MCQ0972267.1"/>
    <property type="molecule type" value="Genomic_DNA"/>
</dbReference>
<organism evidence="2 3">
    <name type="scientific">Paracoccus albicereus</name>
    <dbReference type="NCBI Taxonomy" id="2922394"/>
    <lineage>
        <taxon>Bacteria</taxon>
        <taxon>Pseudomonadati</taxon>
        <taxon>Pseudomonadota</taxon>
        <taxon>Alphaproteobacteria</taxon>
        <taxon>Rhodobacterales</taxon>
        <taxon>Paracoccaceae</taxon>
        <taxon>Paracoccus</taxon>
    </lineage>
</organism>
<gene>
    <name evidence="2" type="ORF">MLD63_17795</name>
</gene>
<evidence type="ECO:0000259" key="1">
    <source>
        <dbReference type="Pfam" id="PF13452"/>
    </source>
</evidence>
<accession>A0ABT1MV89</accession>
<sequence length="163" mass="17916">MARLLLRAAERPRASFDTIEKPEPQQPHDIRLQNKNFGRRRSRIAASALRPQSTLATACGLPEHIVDDAKLGKVGIAEALVLNATAQKTGLAFLGTTLDIKAPVVAGDTVEVEIEVTEVRQERSGSRGLVRTRNIVRNQQQAVVMIYEPLRLMMGRPANDDGQ</sequence>
<comment type="caution">
    <text evidence="2">The sequence shown here is derived from an EMBL/GenBank/DDBJ whole genome shotgun (WGS) entry which is preliminary data.</text>
</comment>
<dbReference type="SUPFAM" id="SSF54637">
    <property type="entry name" value="Thioesterase/thiol ester dehydrase-isomerase"/>
    <property type="match status" value="1"/>
</dbReference>
<dbReference type="Gene3D" id="3.10.129.10">
    <property type="entry name" value="Hotdog Thioesterase"/>
    <property type="match status" value="1"/>
</dbReference>
<dbReference type="InterPro" id="IPR039569">
    <property type="entry name" value="FAS1-like_DH_region"/>
</dbReference>
<proteinExistence type="predicted"/>
<dbReference type="InterPro" id="IPR029069">
    <property type="entry name" value="HotDog_dom_sf"/>
</dbReference>